<comment type="cofactor">
    <cofactor evidence="1 7">
        <name>Mg(2+)</name>
        <dbReference type="ChEBI" id="CHEBI:18420"/>
    </cofactor>
</comment>
<dbReference type="Gene3D" id="3.40.50.920">
    <property type="match status" value="1"/>
</dbReference>
<dbReference type="RefSeq" id="WP_106723105.1">
    <property type="nucleotide sequence ID" value="NZ_PXYL01000002.1"/>
</dbReference>
<keyword evidence="7" id="KW-0460">Magnesium</keyword>
<reference evidence="10 11" key="1">
    <citation type="submission" date="2018-03" db="EMBL/GenBank/DDBJ databases">
        <title>The draft genome of Mesorhizobium soli JCM 19897.</title>
        <authorList>
            <person name="Li L."/>
            <person name="Liu L."/>
            <person name="Liang L."/>
            <person name="Wang T."/>
            <person name="Zhang X."/>
        </authorList>
    </citation>
    <scope>NUCLEOTIDE SEQUENCE [LARGE SCALE GENOMIC DNA]</scope>
    <source>
        <strain evidence="10 11">JCM 19897</strain>
    </source>
</reference>
<comment type="catalytic activity">
    <reaction evidence="6">
        <text>N(6)-[(R)-lipoyl]-L-lysyl-[protein] + pyruvate + H(+) = N(6)-[(R)-S(8)-acetyldihydrolipoyl]-L-lysyl-[protein] + CO2</text>
        <dbReference type="Rhea" id="RHEA:19189"/>
        <dbReference type="Rhea" id="RHEA-COMP:10474"/>
        <dbReference type="Rhea" id="RHEA-COMP:10478"/>
        <dbReference type="ChEBI" id="CHEBI:15361"/>
        <dbReference type="ChEBI" id="CHEBI:15378"/>
        <dbReference type="ChEBI" id="CHEBI:16526"/>
        <dbReference type="ChEBI" id="CHEBI:83099"/>
        <dbReference type="ChEBI" id="CHEBI:83111"/>
        <dbReference type="EC" id="1.2.4.1"/>
    </reaction>
</comment>
<keyword evidence="7" id="KW-0479">Metal-binding</keyword>
<dbReference type="SUPFAM" id="SSF52518">
    <property type="entry name" value="Thiamin diphosphate-binding fold (THDP-binding)"/>
    <property type="match status" value="2"/>
</dbReference>
<evidence type="ECO:0000256" key="3">
    <source>
        <dbReference type="ARBA" id="ARBA00003157"/>
    </source>
</evidence>
<evidence type="ECO:0000256" key="4">
    <source>
        <dbReference type="ARBA" id="ARBA00007131"/>
    </source>
</evidence>
<dbReference type="Gene3D" id="3.40.50.970">
    <property type="match status" value="2"/>
</dbReference>
<comment type="function">
    <text evidence="3">Component of the pyruvate dehydrogenase (PDH) complex, that catalyzes the overall conversion of pyruvate to acetyl-CoA and CO(2).</text>
</comment>
<evidence type="ECO:0000313" key="10">
    <source>
        <dbReference type="EMBL" id="PSJ63203.1"/>
    </source>
</evidence>
<dbReference type="AlphaFoldDB" id="A0A2P7SL46"/>
<feature type="domain" description="Transketolase-like pyrimidine-binding" evidence="9">
    <location>
        <begin position="386"/>
        <end position="605"/>
    </location>
</feature>
<dbReference type="PANTHER" id="PTHR43825">
    <property type="entry name" value="PYRUVATE DEHYDROGENASE E1 COMPONENT"/>
    <property type="match status" value="1"/>
</dbReference>
<dbReference type="GO" id="GO:0046872">
    <property type="term" value="F:metal ion binding"/>
    <property type="evidence" value="ECO:0007669"/>
    <property type="project" value="UniProtKB-KW"/>
</dbReference>
<name>A0A2P7SL46_9HYPH</name>
<evidence type="ECO:0000256" key="7">
    <source>
        <dbReference type="PIRSR" id="PIRSR000156-1"/>
    </source>
</evidence>
<dbReference type="SUPFAM" id="SSF52922">
    <property type="entry name" value="TK C-terminal domain-like"/>
    <property type="match status" value="1"/>
</dbReference>
<dbReference type="EMBL" id="PXYL01000002">
    <property type="protein sequence ID" value="PSJ63203.1"/>
    <property type="molecule type" value="Genomic_DNA"/>
</dbReference>
<feature type="region of interest" description="Disordered" evidence="8">
    <location>
        <begin position="1"/>
        <end position="20"/>
    </location>
</feature>
<dbReference type="GO" id="GO:0004739">
    <property type="term" value="F:pyruvate dehydrogenase (acetyl-transferring) activity"/>
    <property type="evidence" value="ECO:0007669"/>
    <property type="project" value="UniProtKB-EC"/>
</dbReference>
<evidence type="ECO:0000256" key="6">
    <source>
        <dbReference type="ARBA" id="ARBA00051231"/>
    </source>
</evidence>
<dbReference type="PANTHER" id="PTHR43825:SF4">
    <property type="entry name" value="PYRUVATE DEHYDROGENASE E1 COMPONENT"/>
    <property type="match status" value="1"/>
</dbReference>
<accession>A0A2P7SL46</accession>
<dbReference type="Pfam" id="PF00456">
    <property type="entry name" value="Transketolase_N"/>
    <property type="match status" value="1"/>
</dbReference>
<gene>
    <name evidence="10" type="ORF">C7I85_06005</name>
</gene>
<organism evidence="10 11">
    <name type="scientific">Pseudaminobacter soli</name>
    <name type="common">ex Li et al. 2025</name>
    <dbReference type="NCBI Taxonomy" id="1295366"/>
    <lineage>
        <taxon>Bacteria</taxon>
        <taxon>Pseudomonadati</taxon>
        <taxon>Pseudomonadota</taxon>
        <taxon>Alphaproteobacteria</taxon>
        <taxon>Hyphomicrobiales</taxon>
        <taxon>Phyllobacteriaceae</taxon>
        <taxon>Pseudaminobacter</taxon>
    </lineage>
</organism>
<dbReference type="InterPro" id="IPR005475">
    <property type="entry name" value="Transketolase-like_Pyr-bd"/>
</dbReference>
<keyword evidence="11" id="KW-1185">Reference proteome</keyword>
<evidence type="ECO:0000256" key="1">
    <source>
        <dbReference type="ARBA" id="ARBA00001946"/>
    </source>
</evidence>
<comment type="caution">
    <text evidence="10">The sequence shown here is derived from an EMBL/GenBank/DDBJ whole genome shotgun (WGS) entry which is preliminary data.</text>
</comment>
<proteinExistence type="inferred from homology"/>
<dbReference type="InterPro" id="IPR009014">
    <property type="entry name" value="Transketo_C/PFOR_II"/>
</dbReference>
<dbReference type="OrthoDB" id="9773339at2"/>
<dbReference type="InterPro" id="IPR004660">
    <property type="entry name" value="PDH_E1"/>
</dbReference>
<feature type="binding site" evidence="7">
    <location>
        <position position="166"/>
    </location>
    <ligand>
        <name>Mg(2+)</name>
        <dbReference type="ChEBI" id="CHEBI:18420"/>
    </ligand>
</feature>
<dbReference type="InterPro" id="IPR051157">
    <property type="entry name" value="PDH/Transketolase"/>
</dbReference>
<dbReference type="PIRSF" id="PIRSF000156">
    <property type="entry name" value="Pyruvate_dh_E1"/>
    <property type="match status" value="1"/>
</dbReference>
<dbReference type="SMART" id="SM00861">
    <property type="entry name" value="Transket_pyr"/>
    <property type="match status" value="1"/>
</dbReference>
<evidence type="ECO:0000256" key="2">
    <source>
        <dbReference type="ARBA" id="ARBA00001964"/>
    </source>
</evidence>
<evidence type="ECO:0000256" key="8">
    <source>
        <dbReference type="SAM" id="MobiDB-lite"/>
    </source>
</evidence>
<comment type="cofactor">
    <cofactor evidence="2">
        <name>thiamine diphosphate</name>
        <dbReference type="ChEBI" id="CHEBI:58937"/>
    </cofactor>
</comment>
<evidence type="ECO:0000256" key="5">
    <source>
        <dbReference type="ARBA" id="ARBA00017172"/>
    </source>
</evidence>
<dbReference type="InterPro" id="IPR029061">
    <property type="entry name" value="THDP-binding"/>
</dbReference>
<dbReference type="Proteomes" id="UP000240653">
    <property type="component" value="Unassembled WGS sequence"/>
</dbReference>
<evidence type="ECO:0000313" key="11">
    <source>
        <dbReference type="Proteomes" id="UP000240653"/>
    </source>
</evidence>
<comment type="similarity">
    <text evidence="4">Belongs to the transketolase family.</text>
</comment>
<feature type="binding site" evidence="7">
    <location>
        <position position="168"/>
    </location>
    <ligand>
        <name>Mg(2+)</name>
        <dbReference type="ChEBI" id="CHEBI:18420"/>
    </ligand>
</feature>
<evidence type="ECO:0000259" key="9">
    <source>
        <dbReference type="SMART" id="SM00861"/>
    </source>
</evidence>
<protein>
    <recommendedName>
        <fullName evidence="5">Pyruvate dehydrogenase E1 component</fullName>
    </recommendedName>
</protein>
<sequence length="774" mass="85257">MIHHANHVRPNDDGLKVGGHQASSASLSTIMTALYFSVLEPEDRVAVKPHASPVFHAIQYLLGNQTLGKLKNFRAFGGAQSYPSRTKDTDDVDFSTGSVGLGAAQTVFASLVQDYLKAKDWFADRREGRMIALLGDAEMDEGNIFEALLEGWKHGLRNTWWIVDYNRQSLDAVVREGLWERFEAIFRNFGWEVQILKYGSLQRAAFAEPGGDALKHWIDQCPNQLYSALTFQGGAAWRKRLLDDLGDQGQVSALIDRRSDAELQALMTNLAGHDLPVLLEAFEASTSHDRPVCFITYTIKGYGLPLAGHKDNHAGLMTPAQVGVLREKMSIREGHEWEPFEGLASESDTLEAFLRQVPFQQMGRRRYSAPRIEVPDRLETQIAPSMSTQQGFGLLMNEIAKQSSPFAERVVTTSPDVTVSTNLGAWVNRRGLFAREELVDLFRKERIPSTFAWDFSPKGQHLELGIAEMNLFLMLSALGLSHSLYGERLLPVGTLYDPFIERGLDALNYACYQDARFIVAATPSGVTLAPEGGAHQSIATPLIGMAQDGLASFEPAFVDELAIIMRFAFDYIQRGGSNEPDRGNWLRDASGGSVYLRLSTRTIDQPNRQIDAGMAADIVNGGYWLRKPGPNAELVVAYTGVLAPEALEAVGLMAEDRRDIGLLAVTSADRLNAGWTAAHLGKEQGMANAQSHVERLLSIMPRDCGLVTVADGHPATLAWLGSVHGHRTRSLGVEHFGQTGTIAELYRQYGIDAQGIMKAAQTLIPGKPIRHLRH</sequence>
<feature type="binding site" evidence="7">
    <location>
        <position position="136"/>
    </location>
    <ligand>
        <name>Mg(2+)</name>
        <dbReference type="ChEBI" id="CHEBI:18420"/>
    </ligand>
</feature>
<dbReference type="InterPro" id="IPR005474">
    <property type="entry name" value="Transketolase_N"/>
</dbReference>